<dbReference type="PANTHER" id="PTHR21310">
    <property type="entry name" value="AMINOGLYCOSIDE PHOSPHOTRANSFERASE-RELATED-RELATED"/>
    <property type="match status" value="1"/>
</dbReference>
<keyword evidence="3" id="KW-1185">Reference proteome</keyword>
<feature type="domain" description="Aminoglycoside phosphotransferase" evidence="1">
    <location>
        <begin position="33"/>
        <end position="258"/>
    </location>
</feature>
<accession>A0A8H9L7R2</accession>
<name>A0A8H9L7R2_9MICO</name>
<comment type="caution">
    <text evidence="2">The sequence shown here is derived from an EMBL/GenBank/DDBJ whole genome shotgun (WGS) entry which is preliminary data.</text>
</comment>
<protein>
    <recommendedName>
        <fullName evidence="1">Aminoglycoside phosphotransferase domain-containing protein</fullName>
    </recommendedName>
</protein>
<sequence length="322" mass="34113">METETPAGAGPLPPRTRAWVHGHLAAGEHVTAVEPLHGGFTARVLRLTVSAADGATRALVLRSFVAPDRLVTARDALEREAHALTELADGAVTAPGLLGVDAAAAHCEHPSLLMAHLPGRPVFTDDGVAARVPPLARQLVRIHAVRPARRPREAVTLTTADTVVTPPGADEAAWAAAREVIRRPWPAFESRFLHRDFQPGNVLFAGSGAADIAGVVDWATASWGPADLDVAHCAVNLALLHGPSWGLRFVEEYERAGGVLAANPADRRYWLVRDAMASSEEVAEVSAQWRGVGRPDLTARVVGARLDAYVRILLGSAPEVAA</sequence>
<dbReference type="AlphaFoldDB" id="A0A8H9L7R2"/>
<gene>
    <name evidence="2" type="ORF">GCM10010102_40950</name>
</gene>
<dbReference type="InterPro" id="IPR051678">
    <property type="entry name" value="AGP_Transferase"/>
</dbReference>
<dbReference type="RefSeq" id="WP_171103023.1">
    <property type="nucleotide sequence ID" value="NZ_BMPT01000022.1"/>
</dbReference>
<dbReference type="InterPro" id="IPR002575">
    <property type="entry name" value="Aminoglycoside_PTrfase"/>
</dbReference>
<evidence type="ECO:0000313" key="2">
    <source>
        <dbReference type="EMBL" id="GGM41259.1"/>
    </source>
</evidence>
<dbReference type="Gene3D" id="3.90.1200.10">
    <property type="match status" value="1"/>
</dbReference>
<organism evidence="2 3">
    <name type="scientific">Promicromonospora citrea</name>
    <dbReference type="NCBI Taxonomy" id="43677"/>
    <lineage>
        <taxon>Bacteria</taxon>
        <taxon>Bacillati</taxon>
        <taxon>Actinomycetota</taxon>
        <taxon>Actinomycetes</taxon>
        <taxon>Micrococcales</taxon>
        <taxon>Promicromonosporaceae</taxon>
        <taxon>Promicromonospora</taxon>
    </lineage>
</organism>
<dbReference type="SUPFAM" id="SSF56112">
    <property type="entry name" value="Protein kinase-like (PK-like)"/>
    <property type="match status" value="1"/>
</dbReference>
<evidence type="ECO:0000313" key="3">
    <source>
        <dbReference type="Proteomes" id="UP000655589"/>
    </source>
</evidence>
<reference evidence="2" key="1">
    <citation type="journal article" date="2014" name="Int. J. Syst. Evol. Microbiol.">
        <title>Complete genome sequence of Corynebacterium casei LMG S-19264T (=DSM 44701T), isolated from a smear-ripened cheese.</title>
        <authorList>
            <consortium name="US DOE Joint Genome Institute (JGI-PGF)"/>
            <person name="Walter F."/>
            <person name="Albersmeier A."/>
            <person name="Kalinowski J."/>
            <person name="Ruckert C."/>
        </authorList>
    </citation>
    <scope>NUCLEOTIDE SEQUENCE</scope>
    <source>
        <strain evidence="2">JCM 3051</strain>
    </source>
</reference>
<evidence type="ECO:0000259" key="1">
    <source>
        <dbReference type="Pfam" id="PF01636"/>
    </source>
</evidence>
<dbReference type="InterPro" id="IPR011009">
    <property type="entry name" value="Kinase-like_dom_sf"/>
</dbReference>
<reference evidence="2" key="2">
    <citation type="submission" date="2020-09" db="EMBL/GenBank/DDBJ databases">
        <authorList>
            <person name="Sun Q."/>
            <person name="Ohkuma M."/>
        </authorList>
    </citation>
    <scope>NUCLEOTIDE SEQUENCE</scope>
    <source>
        <strain evidence="2">JCM 3051</strain>
    </source>
</reference>
<dbReference type="Gene3D" id="3.30.200.20">
    <property type="entry name" value="Phosphorylase Kinase, domain 1"/>
    <property type="match status" value="1"/>
</dbReference>
<dbReference type="Pfam" id="PF01636">
    <property type="entry name" value="APH"/>
    <property type="match status" value="1"/>
</dbReference>
<dbReference type="Proteomes" id="UP000655589">
    <property type="component" value="Unassembled WGS sequence"/>
</dbReference>
<dbReference type="EMBL" id="BMPT01000022">
    <property type="protein sequence ID" value="GGM41259.1"/>
    <property type="molecule type" value="Genomic_DNA"/>
</dbReference>
<proteinExistence type="predicted"/>